<dbReference type="Proteomes" id="UP001355653">
    <property type="component" value="Unassembled WGS sequence"/>
</dbReference>
<evidence type="ECO:0000313" key="3">
    <source>
        <dbReference type="Proteomes" id="UP001355653"/>
    </source>
</evidence>
<keyword evidence="1" id="KW-0812">Transmembrane</keyword>
<sequence>MMRDLEFIIMGVFVVGIMFCMFVDVLIKDKAMRFSYQSQLGNESSEKPSKVIEVFEGLADFGTSEETLPLSLSSVQKREVVYPMYIDCSRNTLQAQPPAC</sequence>
<accession>A0ABU6DP17</accession>
<name>A0ABU6DP17_9BACL</name>
<comment type="caution">
    <text evidence="2">The sequence shown here is derived from an EMBL/GenBank/DDBJ whole genome shotgun (WGS) entry which is preliminary data.</text>
</comment>
<evidence type="ECO:0000256" key="1">
    <source>
        <dbReference type="SAM" id="Phobius"/>
    </source>
</evidence>
<dbReference type="EMBL" id="JAROBY010000078">
    <property type="protein sequence ID" value="MEB4798591.1"/>
    <property type="molecule type" value="Genomic_DNA"/>
</dbReference>
<dbReference type="RefSeq" id="WP_127457691.1">
    <property type="nucleotide sequence ID" value="NZ_JAROBY010000078.1"/>
</dbReference>
<keyword evidence="1" id="KW-0472">Membrane</keyword>
<protein>
    <submittedName>
        <fullName evidence="2">Uncharacterized protein</fullName>
    </submittedName>
</protein>
<proteinExistence type="predicted"/>
<reference evidence="2 3" key="1">
    <citation type="submission" date="2023-03" db="EMBL/GenBank/DDBJ databases">
        <title>Bacillus Genome Sequencing.</title>
        <authorList>
            <person name="Dunlap C."/>
        </authorList>
    </citation>
    <scope>NUCLEOTIDE SEQUENCE [LARGE SCALE GENOMIC DNA]</scope>
    <source>
        <strain evidence="2 3">NRS-1351</strain>
    </source>
</reference>
<organism evidence="2 3">
    <name type="scientific">Paenibacillus chondroitinus</name>
    <dbReference type="NCBI Taxonomy" id="59842"/>
    <lineage>
        <taxon>Bacteria</taxon>
        <taxon>Bacillati</taxon>
        <taxon>Bacillota</taxon>
        <taxon>Bacilli</taxon>
        <taxon>Bacillales</taxon>
        <taxon>Paenibacillaceae</taxon>
        <taxon>Paenibacillus</taxon>
    </lineage>
</organism>
<gene>
    <name evidence="2" type="ORF">P5G65_32325</name>
</gene>
<evidence type="ECO:0000313" key="2">
    <source>
        <dbReference type="EMBL" id="MEB4798591.1"/>
    </source>
</evidence>
<keyword evidence="1" id="KW-1133">Transmembrane helix</keyword>
<feature type="transmembrane region" description="Helical" evidence="1">
    <location>
        <begin position="6"/>
        <end position="27"/>
    </location>
</feature>
<keyword evidence="3" id="KW-1185">Reference proteome</keyword>